<comment type="similarity">
    <text evidence="1">Belongs to the guanylate kinase family.</text>
</comment>
<dbReference type="SMART" id="SM00072">
    <property type="entry name" value="GuKc"/>
    <property type="match status" value="1"/>
</dbReference>
<feature type="domain" description="Guanylate kinase-like" evidence="4">
    <location>
        <begin position="23"/>
        <end position="206"/>
    </location>
</feature>
<name>A0A397U8L4_9GLOM</name>
<dbReference type="GO" id="GO:0016787">
    <property type="term" value="F:hydrolase activity"/>
    <property type="evidence" value="ECO:0007669"/>
    <property type="project" value="UniProtKB-KW"/>
</dbReference>
<accession>A0A397U8L4</accession>
<dbReference type="Gene3D" id="3.40.50.300">
    <property type="entry name" value="P-loop containing nucleotide triphosphate hydrolases"/>
    <property type="match status" value="1"/>
</dbReference>
<dbReference type="PROSITE" id="PS00856">
    <property type="entry name" value="GUANYLATE_KINASE_1"/>
    <property type="match status" value="1"/>
</dbReference>
<dbReference type="InterPro" id="IPR020590">
    <property type="entry name" value="Guanylate_kinase_CS"/>
</dbReference>
<dbReference type="STRING" id="44941.A0A397U8L4"/>
<keyword evidence="2" id="KW-0808">Transferase</keyword>
<comment type="caution">
    <text evidence="5">The sequence shown here is derived from an EMBL/GenBank/DDBJ whole genome shotgun (WGS) entry which is preliminary data.</text>
</comment>
<dbReference type="OrthoDB" id="2438863at2759"/>
<evidence type="ECO:0000259" key="4">
    <source>
        <dbReference type="PROSITE" id="PS50052"/>
    </source>
</evidence>
<dbReference type="Proteomes" id="UP000266673">
    <property type="component" value="Unassembled WGS sequence"/>
</dbReference>
<dbReference type="PANTHER" id="PTHR23117">
    <property type="entry name" value="GUANYLATE KINASE-RELATED"/>
    <property type="match status" value="1"/>
</dbReference>
<keyword evidence="3" id="KW-0418">Kinase</keyword>
<reference evidence="5 6" key="1">
    <citation type="submission" date="2018-06" db="EMBL/GenBank/DDBJ databases">
        <title>Comparative genomics reveals the genomic features of Rhizophagus irregularis, R. cerebriforme, R. diaphanum and Gigaspora rosea, and their symbiotic lifestyle signature.</title>
        <authorList>
            <person name="Morin E."/>
            <person name="San Clemente H."/>
            <person name="Chen E.C.H."/>
            <person name="De La Providencia I."/>
            <person name="Hainaut M."/>
            <person name="Kuo A."/>
            <person name="Kohler A."/>
            <person name="Murat C."/>
            <person name="Tang N."/>
            <person name="Roy S."/>
            <person name="Loubradou J."/>
            <person name="Henrissat B."/>
            <person name="Grigoriev I.V."/>
            <person name="Corradi N."/>
            <person name="Roux C."/>
            <person name="Martin F.M."/>
        </authorList>
    </citation>
    <scope>NUCLEOTIDE SEQUENCE [LARGE SCALE GENOMIC DNA]</scope>
    <source>
        <strain evidence="5 6">DAOM 194757</strain>
    </source>
</reference>
<dbReference type="PROSITE" id="PS50052">
    <property type="entry name" value="GUANYLATE_KINASE_2"/>
    <property type="match status" value="1"/>
</dbReference>
<gene>
    <name evidence="5" type="ORF">C2G38_2046652</name>
</gene>
<evidence type="ECO:0000256" key="2">
    <source>
        <dbReference type="ARBA" id="ARBA00022679"/>
    </source>
</evidence>
<proteinExistence type="inferred from homology"/>
<keyword evidence="6" id="KW-1185">Reference proteome</keyword>
<dbReference type="AlphaFoldDB" id="A0A397U8L4"/>
<evidence type="ECO:0000256" key="3">
    <source>
        <dbReference type="ARBA" id="ARBA00022777"/>
    </source>
</evidence>
<dbReference type="Pfam" id="PF00625">
    <property type="entry name" value="Guanylate_kin"/>
    <property type="match status" value="1"/>
</dbReference>
<keyword evidence="5" id="KW-0378">Hydrolase</keyword>
<dbReference type="GO" id="GO:0004385">
    <property type="term" value="F:GMP kinase activity"/>
    <property type="evidence" value="ECO:0007669"/>
    <property type="project" value="TreeGrafter"/>
</dbReference>
<dbReference type="InterPro" id="IPR027417">
    <property type="entry name" value="P-loop_NTPase"/>
</dbReference>
<dbReference type="InterPro" id="IPR008145">
    <property type="entry name" value="GK/Ca_channel_bsu"/>
</dbReference>
<organism evidence="5 6">
    <name type="scientific">Gigaspora rosea</name>
    <dbReference type="NCBI Taxonomy" id="44941"/>
    <lineage>
        <taxon>Eukaryota</taxon>
        <taxon>Fungi</taxon>
        <taxon>Fungi incertae sedis</taxon>
        <taxon>Mucoromycota</taxon>
        <taxon>Glomeromycotina</taxon>
        <taxon>Glomeromycetes</taxon>
        <taxon>Diversisporales</taxon>
        <taxon>Gigasporaceae</taxon>
        <taxon>Gigaspora</taxon>
    </lineage>
</organism>
<evidence type="ECO:0000256" key="1">
    <source>
        <dbReference type="ARBA" id="ARBA00005790"/>
    </source>
</evidence>
<dbReference type="InterPro" id="IPR008144">
    <property type="entry name" value="Guanylate_kin-like_dom"/>
</dbReference>
<protein>
    <submittedName>
        <fullName evidence="5">P-loop containing nucleoside triphosphate hydrolase protein</fullName>
    </submittedName>
</protein>
<sequence length="206" mass="23831">MEEEDFEENMLNNQLNLLPRSKNTLIIITGGSGTGKTTVKNLLAQDPNIVRVILTTTRLPREREKDGQDYYFVSKETFQTELKKGRFLEHVIYDRNHYGVYGKVVDLILVTKNKHGVIVVDVDGFRQIKKYCQEKGYNTVSYWFKAESEEKMVEHMKKRGASESEILSRLIIAKREEKFAVEFDHILTVEENELAAAAQKIKENLS</sequence>
<dbReference type="PANTHER" id="PTHR23117:SF13">
    <property type="entry name" value="GUANYLATE KINASE"/>
    <property type="match status" value="1"/>
</dbReference>
<dbReference type="GO" id="GO:0005829">
    <property type="term" value="C:cytosol"/>
    <property type="evidence" value="ECO:0007669"/>
    <property type="project" value="TreeGrafter"/>
</dbReference>
<evidence type="ECO:0000313" key="6">
    <source>
        <dbReference type="Proteomes" id="UP000266673"/>
    </source>
</evidence>
<dbReference type="EMBL" id="QKWP01001787">
    <property type="protein sequence ID" value="RIB06612.1"/>
    <property type="molecule type" value="Genomic_DNA"/>
</dbReference>
<evidence type="ECO:0000313" key="5">
    <source>
        <dbReference type="EMBL" id="RIB06612.1"/>
    </source>
</evidence>
<dbReference type="SUPFAM" id="SSF52540">
    <property type="entry name" value="P-loop containing nucleoside triphosphate hydrolases"/>
    <property type="match status" value="1"/>
</dbReference>